<dbReference type="GO" id="GO:0071244">
    <property type="term" value="P:cellular response to carbon dioxide"/>
    <property type="evidence" value="ECO:0007669"/>
    <property type="project" value="TreeGrafter"/>
</dbReference>
<dbReference type="InterPro" id="IPR015892">
    <property type="entry name" value="Carbonic_anhydrase_CS"/>
</dbReference>
<evidence type="ECO:0000256" key="2">
    <source>
        <dbReference type="ARBA" id="ARBA00012925"/>
    </source>
</evidence>
<evidence type="ECO:0000256" key="6">
    <source>
        <dbReference type="ARBA" id="ARBA00048348"/>
    </source>
</evidence>
<dbReference type="EC" id="4.2.1.1" evidence="2 8"/>
<feature type="binding site" evidence="7">
    <location>
        <position position="114"/>
    </location>
    <ligand>
        <name>Zn(2+)</name>
        <dbReference type="ChEBI" id="CHEBI:29105"/>
    </ligand>
</feature>
<keyword evidence="5 8" id="KW-0456">Lyase</keyword>
<evidence type="ECO:0000256" key="1">
    <source>
        <dbReference type="ARBA" id="ARBA00006217"/>
    </source>
</evidence>
<feature type="binding site" evidence="7">
    <location>
        <position position="56"/>
    </location>
    <ligand>
        <name>Zn(2+)</name>
        <dbReference type="ChEBI" id="CHEBI:29105"/>
    </ligand>
</feature>
<evidence type="ECO:0000256" key="7">
    <source>
        <dbReference type="PIRSR" id="PIRSR601765-1"/>
    </source>
</evidence>
<dbReference type="Gene3D" id="3.40.1050.10">
    <property type="entry name" value="Carbonic anhydrase"/>
    <property type="match status" value="1"/>
</dbReference>
<comment type="cofactor">
    <cofactor evidence="7">
        <name>Zn(2+)</name>
        <dbReference type="ChEBI" id="CHEBI:29105"/>
    </cofactor>
    <text evidence="7">Binds 1 zinc ion per subunit.</text>
</comment>
<dbReference type="SUPFAM" id="SSF53056">
    <property type="entry name" value="beta-carbonic anhydrase, cab"/>
    <property type="match status" value="1"/>
</dbReference>
<dbReference type="GO" id="GO:0004089">
    <property type="term" value="F:carbonate dehydratase activity"/>
    <property type="evidence" value="ECO:0007669"/>
    <property type="project" value="UniProtKB-UniRule"/>
</dbReference>
<dbReference type="GO" id="GO:0008270">
    <property type="term" value="F:zinc ion binding"/>
    <property type="evidence" value="ECO:0007669"/>
    <property type="project" value="UniProtKB-UniRule"/>
</dbReference>
<dbReference type="SMART" id="SM00947">
    <property type="entry name" value="Pro_CA"/>
    <property type="match status" value="1"/>
</dbReference>
<dbReference type="Pfam" id="PF00484">
    <property type="entry name" value="Pro_CA"/>
    <property type="match status" value="1"/>
</dbReference>
<dbReference type="STRING" id="4955.A0A1G4MDU8"/>
<keyword evidence="3 7" id="KW-0479">Metal-binding</keyword>
<dbReference type="PANTHER" id="PTHR11002">
    <property type="entry name" value="CARBONIC ANHYDRASE"/>
    <property type="match status" value="1"/>
</dbReference>
<evidence type="ECO:0000256" key="4">
    <source>
        <dbReference type="ARBA" id="ARBA00022833"/>
    </source>
</evidence>
<sequence length="218" mass="24375">MSPAVTDIFTLSHNSKLPDLLEANEKWSEGMTEQHPCLFRDFNAHGQAPHTLFIGCSDSRYNEECLGVIPGEVFTWKTIANLVRSDDPTCRATLEFAINVLKVNKVVLCGHTDCGGIKTCLTHQREALDNPECGHLYSYLQDVDDLFHEHKQEVFAATDDLQLQSRMLSVLNVQRQFKRLVAIDTVQKAVARGEIEVYGLLYDVATGLVEQVPGAVEK</sequence>
<dbReference type="GO" id="GO:0015976">
    <property type="term" value="P:carbon utilization"/>
    <property type="evidence" value="ECO:0007669"/>
    <property type="project" value="InterPro"/>
</dbReference>
<dbReference type="CDD" id="cd00883">
    <property type="entry name" value="beta_CA_cladeA"/>
    <property type="match status" value="1"/>
</dbReference>
<protein>
    <recommendedName>
        <fullName evidence="2 8">Carbonic anhydrase</fullName>
        <ecNumber evidence="2 8">4.2.1.1</ecNumber>
    </recommendedName>
    <alternativeName>
        <fullName evidence="8">Carbonate dehydratase</fullName>
    </alternativeName>
</protein>
<proteinExistence type="inferred from homology"/>
<feature type="binding site" evidence="7">
    <location>
        <position position="58"/>
    </location>
    <ligand>
        <name>Zn(2+)</name>
        <dbReference type="ChEBI" id="CHEBI:29105"/>
    </ligand>
</feature>
<accession>A0A1G4MDU8</accession>
<dbReference type="OrthoDB" id="10248475at2759"/>
<dbReference type="InterPro" id="IPR001765">
    <property type="entry name" value="Carbonic_anhydrase"/>
</dbReference>
<dbReference type="PANTHER" id="PTHR11002:SF76">
    <property type="entry name" value="CARBONIC ANHYDRASE"/>
    <property type="match status" value="1"/>
</dbReference>
<evidence type="ECO:0000256" key="3">
    <source>
        <dbReference type="ARBA" id="ARBA00022723"/>
    </source>
</evidence>
<comment type="catalytic activity">
    <reaction evidence="6 8">
        <text>hydrogencarbonate + H(+) = CO2 + H2O</text>
        <dbReference type="Rhea" id="RHEA:10748"/>
        <dbReference type="ChEBI" id="CHEBI:15377"/>
        <dbReference type="ChEBI" id="CHEBI:15378"/>
        <dbReference type="ChEBI" id="CHEBI:16526"/>
        <dbReference type="ChEBI" id="CHEBI:17544"/>
        <dbReference type="EC" id="4.2.1.1"/>
    </reaction>
</comment>
<dbReference type="EMBL" id="LT598488">
    <property type="protein sequence ID" value="SCW01966.1"/>
    <property type="molecule type" value="Genomic_DNA"/>
</dbReference>
<dbReference type="OMA" id="CGGIWAS"/>
<keyword evidence="10" id="KW-1185">Reference proteome</keyword>
<comment type="function">
    <text evidence="8">Reversible hydration of carbon dioxide.</text>
</comment>
<dbReference type="PROSITE" id="PS00705">
    <property type="entry name" value="PROK_CO2_ANHYDRASE_2"/>
    <property type="match status" value="1"/>
</dbReference>
<reference evidence="10" key="1">
    <citation type="submission" date="2016-03" db="EMBL/GenBank/DDBJ databases">
        <authorList>
            <person name="Devillers H."/>
        </authorList>
    </citation>
    <scope>NUCLEOTIDE SEQUENCE [LARGE SCALE GENOMIC DNA]</scope>
</reference>
<name>A0A1G4MDU8_LACFM</name>
<keyword evidence="4 7" id="KW-0862">Zinc</keyword>
<evidence type="ECO:0000256" key="8">
    <source>
        <dbReference type="RuleBase" id="RU003956"/>
    </source>
</evidence>
<dbReference type="InterPro" id="IPR036874">
    <property type="entry name" value="Carbonic_anhydrase_sf"/>
</dbReference>
<evidence type="ECO:0000256" key="5">
    <source>
        <dbReference type="ARBA" id="ARBA00023239"/>
    </source>
</evidence>
<organism evidence="9 10">
    <name type="scientific">Lachancea fermentati</name>
    <name type="common">Zygosaccharomyces fermentati</name>
    <dbReference type="NCBI Taxonomy" id="4955"/>
    <lineage>
        <taxon>Eukaryota</taxon>
        <taxon>Fungi</taxon>
        <taxon>Dikarya</taxon>
        <taxon>Ascomycota</taxon>
        <taxon>Saccharomycotina</taxon>
        <taxon>Saccharomycetes</taxon>
        <taxon>Saccharomycetales</taxon>
        <taxon>Saccharomycetaceae</taxon>
        <taxon>Lachancea</taxon>
    </lineage>
</organism>
<evidence type="ECO:0000313" key="9">
    <source>
        <dbReference type="EMBL" id="SCW01966.1"/>
    </source>
</evidence>
<dbReference type="AlphaFoldDB" id="A0A1G4MDU8"/>
<evidence type="ECO:0000313" key="10">
    <source>
        <dbReference type="Proteomes" id="UP000190831"/>
    </source>
</evidence>
<dbReference type="GO" id="GO:0005737">
    <property type="term" value="C:cytoplasm"/>
    <property type="evidence" value="ECO:0007669"/>
    <property type="project" value="TreeGrafter"/>
</dbReference>
<feature type="binding site" evidence="7">
    <location>
        <position position="111"/>
    </location>
    <ligand>
        <name>Zn(2+)</name>
        <dbReference type="ChEBI" id="CHEBI:29105"/>
    </ligand>
</feature>
<dbReference type="GO" id="GO:0034599">
    <property type="term" value="P:cellular response to oxidative stress"/>
    <property type="evidence" value="ECO:0007669"/>
    <property type="project" value="TreeGrafter"/>
</dbReference>
<dbReference type="Proteomes" id="UP000190831">
    <property type="component" value="Chromosome E"/>
</dbReference>
<gene>
    <name evidence="9" type="ORF">LAFE_0E11188G</name>
</gene>
<comment type="similarity">
    <text evidence="1 8">Belongs to the beta-class carbonic anhydrase family.</text>
</comment>